<dbReference type="Gene3D" id="2.40.160.20">
    <property type="match status" value="1"/>
</dbReference>
<comment type="caution">
    <text evidence="1">The sequence shown here is derived from an EMBL/GenBank/DDBJ whole genome shotgun (WGS) entry which is preliminary data.</text>
</comment>
<evidence type="ECO:0000313" key="2">
    <source>
        <dbReference type="Proteomes" id="UP001597051"/>
    </source>
</evidence>
<gene>
    <name evidence="1" type="ORF">ACFQ0S_06485</name>
</gene>
<dbReference type="EMBL" id="JBHTIZ010000016">
    <property type="protein sequence ID" value="MFD0984125.1"/>
    <property type="molecule type" value="Genomic_DNA"/>
</dbReference>
<dbReference type="SUPFAM" id="SSF56925">
    <property type="entry name" value="OMPA-like"/>
    <property type="match status" value="1"/>
</dbReference>
<reference evidence="2" key="1">
    <citation type="journal article" date="2019" name="Int. J. Syst. Evol. Microbiol.">
        <title>The Global Catalogue of Microorganisms (GCM) 10K type strain sequencing project: providing services to taxonomists for standard genome sequencing and annotation.</title>
        <authorList>
            <consortium name="The Broad Institute Genomics Platform"/>
            <consortium name="The Broad Institute Genome Sequencing Center for Infectious Disease"/>
            <person name="Wu L."/>
            <person name="Ma J."/>
        </authorList>
    </citation>
    <scope>NUCLEOTIDE SEQUENCE [LARGE SCALE GENOMIC DNA]</scope>
    <source>
        <strain evidence="2">CECT 7649</strain>
    </source>
</reference>
<dbReference type="RefSeq" id="WP_379759878.1">
    <property type="nucleotide sequence ID" value="NZ_JBHSYB010000068.1"/>
</dbReference>
<accession>A0ABW3J2J0</accession>
<organism evidence="1 2">
    <name type="scientific">Flavobacterium myungsuense</name>
    <dbReference type="NCBI Taxonomy" id="651823"/>
    <lineage>
        <taxon>Bacteria</taxon>
        <taxon>Pseudomonadati</taxon>
        <taxon>Bacteroidota</taxon>
        <taxon>Flavobacteriia</taxon>
        <taxon>Flavobacteriales</taxon>
        <taxon>Flavobacteriaceae</taxon>
        <taxon>Flavobacterium</taxon>
    </lineage>
</organism>
<dbReference type="InterPro" id="IPR011250">
    <property type="entry name" value="OMP/PagP_B-barrel"/>
</dbReference>
<keyword evidence="2" id="KW-1185">Reference proteome</keyword>
<evidence type="ECO:0000313" key="1">
    <source>
        <dbReference type="EMBL" id="MFD0984125.1"/>
    </source>
</evidence>
<name>A0ABW3J2J0_9FLAO</name>
<sequence>MKNLTLLFLLISSLEYCQEKKKEKLDFQSDIVLAIITNHYFGNNYLAQGHQNPSIGFQIKSDWLHYNKYSLGFGIEKSTQKVTEFSIGGNIDKTNTNSINLFLSYQFKMTSKFSIRPEVAFGSIELRQKSGEKFYGSQSGERYGLGANLNYSLNKAIALYLNISYNRYDLNVKTSKEFINYFNNSNAITLSSGIKFQ</sequence>
<evidence type="ECO:0008006" key="3">
    <source>
        <dbReference type="Google" id="ProtNLM"/>
    </source>
</evidence>
<protein>
    <recommendedName>
        <fullName evidence="3">Outer membrane protein beta-barrel domain-containing protein</fullName>
    </recommendedName>
</protein>
<dbReference type="Proteomes" id="UP001597051">
    <property type="component" value="Unassembled WGS sequence"/>
</dbReference>
<proteinExistence type="predicted"/>